<protein>
    <submittedName>
        <fullName evidence="2">Uncharacterized protein</fullName>
    </submittedName>
</protein>
<keyword evidence="1" id="KW-1133">Transmembrane helix</keyword>
<proteinExistence type="predicted"/>
<evidence type="ECO:0000256" key="1">
    <source>
        <dbReference type="SAM" id="Phobius"/>
    </source>
</evidence>
<keyword evidence="1" id="KW-0472">Membrane</keyword>
<evidence type="ECO:0000313" key="2">
    <source>
        <dbReference type="EMBL" id="KIW44570.1"/>
    </source>
</evidence>
<dbReference type="Proteomes" id="UP000053342">
    <property type="component" value="Unassembled WGS sequence"/>
</dbReference>
<feature type="transmembrane region" description="Helical" evidence="1">
    <location>
        <begin position="121"/>
        <end position="139"/>
    </location>
</feature>
<keyword evidence="3" id="KW-1185">Reference proteome</keyword>
<dbReference type="STRING" id="215243.A0A0D2DQ23"/>
<feature type="transmembrane region" description="Helical" evidence="1">
    <location>
        <begin position="39"/>
        <end position="58"/>
    </location>
</feature>
<evidence type="ECO:0000313" key="3">
    <source>
        <dbReference type="Proteomes" id="UP000053342"/>
    </source>
</evidence>
<dbReference type="GeneID" id="27355104"/>
<feature type="transmembrane region" description="Helical" evidence="1">
    <location>
        <begin position="335"/>
        <end position="353"/>
    </location>
</feature>
<dbReference type="RefSeq" id="XP_016264786.1">
    <property type="nucleotide sequence ID" value="XM_016403781.1"/>
</dbReference>
<gene>
    <name evidence="2" type="ORF">PV06_03030</name>
</gene>
<name>A0A0D2DQ23_9EURO</name>
<feature type="transmembrane region" description="Helical" evidence="1">
    <location>
        <begin position="365"/>
        <end position="389"/>
    </location>
</feature>
<dbReference type="VEuPathDB" id="FungiDB:PV06_03030"/>
<dbReference type="HOGENOM" id="CLU_038717_1_0_1"/>
<dbReference type="EMBL" id="KN847334">
    <property type="protein sequence ID" value="KIW44570.1"/>
    <property type="molecule type" value="Genomic_DNA"/>
</dbReference>
<feature type="transmembrane region" description="Helical" evidence="1">
    <location>
        <begin position="159"/>
        <end position="179"/>
    </location>
</feature>
<dbReference type="AlphaFoldDB" id="A0A0D2DQ23"/>
<reference evidence="2 3" key="1">
    <citation type="submission" date="2015-01" db="EMBL/GenBank/DDBJ databases">
        <title>The Genome Sequence of Exophiala oligosperma CBS72588.</title>
        <authorList>
            <consortium name="The Broad Institute Genomics Platform"/>
            <person name="Cuomo C."/>
            <person name="de Hoog S."/>
            <person name="Gorbushina A."/>
            <person name="Stielow B."/>
            <person name="Teixiera M."/>
            <person name="Abouelleil A."/>
            <person name="Chapman S.B."/>
            <person name="Priest M."/>
            <person name="Young S.K."/>
            <person name="Wortman J."/>
            <person name="Nusbaum C."/>
            <person name="Birren B."/>
        </authorList>
    </citation>
    <scope>NUCLEOTIDE SEQUENCE [LARGE SCALE GENOMIC DNA]</scope>
    <source>
        <strain evidence="2 3">CBS 72588</strain>
    </source>
</reference>
<sequence>MPEISKRKVQPIEQTIATDAATQQTYGLDRAKYQRPKRFAIVPAFVFVILSLLAMYYMRIASNAAGVGEKMEHINNIKYFPEYSVPLRTTYTGLGPLDGFLQFLVTAFAPGAAGWDPAFHILQPYFLVSFFPLVSIFVIESGRKRNHHALTSYTGVWALFYQTVGGAVIIPLWFLAYLWDSRSSDYFSPESRKVPLAYAKSLLPALGIGYLIPTILMFLPYSQEDYWTTQFMIALWQPSPWFVNAIRWVLSKFYAKEQPGGVEDENGSEDHPADLDYLGTIYRMTFVVSAVTHIATMAICFFSTRPEYSFRQVFIPGEITTDTSLSEALRMIFQVDFWIIFSAALVWALFAVWDLKRVGLTDVGLLNNAVTIVVQAIIFGPAATTARFWSWREYMMIKKPTGANQEKHD</sequence>
<feature type="transmembrane region" description="Helical" evidence="1">
    <location>
        <begin position="281"/>
        <end position="302"/>
    </location>
</feature>
<organism evidence="2 3">
    <name type="scientific">Exophiala oligosperma</name>
    <dbReference type="NCBI Taxonomy" id="215243"/>
    <lineage>
        <taxon>Eukaryota</taxon>
        <taxon>Fungi</taxon>
        <taxon>Dikarya</taxon>
        <taxon>Ascomycota</taxon>
        <taxon>Pezizomycotina</taxon>
        <taxon>Eurotiomycetes</taxon>
        <taxon>Chaetothyriomycetidae</taxon>
        <taxon>Chaetothyriales</taxon>
        <taxon>Herpotrichiellaceae</taxon>
        <taxon>Exophiala</taxon>
    </lineage>
</organism>
<feature type="transmembrane region" description="Helical" evidence="1">
    <location>
        <begin position="231"/>
        <end position="250"/>
    </location>
</feature>
<feature type="transmembrane region" description="Helical" evidence="1">
    <location>
        <begin position="199"/>
        <end position="219"/>
    </location>
</feature>
<keyword evidence="1" id="KW-0812">Transmembrane</keyword>
<dbReference type="OrthoDB" id="72269at2759"/>
<accession>A0A0D2DQ23</accession>